<sequence>MPKILFTPNESEAYDTKPVCFKVRQGVRDKLRNVPKWQERFRELADTLIREYEGG</sequence>
<proteinExistence type="predicted"/>
<dbReference type="Proteomes" id="UP000010475">
    <property type="component" value="Chromosome"/>
</dbReference>
<dbReference type="KEGG" id="csg:Cylst_5819"/>
<evidence type="ECO:0000313" key="2">
    <source>
        <dbReference type="Proteomes" id="UP000010475"/>
    </source>
</evidence>
<protein>
    <submittedName>
        <fullName evidence="1">Uncharacterized protein</fullName>
    </submittedName>
</protein>
<evidence type="ECO:0000313" key="1">
    <source>
        <dbReference type="EMBL" id="AFZ27805.1"/>
    </source>
</evidence>
<name>K9X560_9NOST</name>
<dbReference type="STRING" id="56107.Cylst_5819"/>
<keyword evidence="2" id="KW-1185">Reference proteome</keyword>
<accession>K9X560</accession>
<dbReference type="AlphaFoldDB" id="K9X560"/>
<dbReference type="RefSeq" id="WP_015211039.1">
    <property type="nucleotide sequence ID" value="NC_019757.1"/>
</dbReference>
<organism evidence="1 2">
    <name type="scientific">Cylindrospermum stagnale PCC 7417</name>
    <dbReference type="NCBI Taxonomy" id="56107"/>
    <lineage>
        <taxon>Bacteria</taxon>
        <taxon>Bacillati</taxon>
        <taxon>Cyanobacteriota</taxon>
        <taxon>Cyanophyceae</taxon>
        <taxon>Nostocales</taxon>
        <taxon>Nostocaceae</taxon>
        <taxon>Cylindrospermum</taxon>
    </lineage>
</organism>
<reference evidence="1 2" key="1">
    <citation type="submission" date="2012-06" db="EMBL/GenBank/DDBJ databases">
        <title>Finished chromosome of genome of Cylindrospermum stagnale PCC 7417.</title>
        <authorList>
            <consortium name="US DOE Joint Genome Institute"/>
            <person name="Gugger M."/>
            <person name="Coursin T."/>
            <person name="Rippka R."/>
            <person name="Tandeau De Marsac N."/>
            <person name="Huntemann M."/>
            <person name="Wei C.-L."/>
            <person name="Han J."/>
            <person name="Detter J.C."/>
            <person name="Han C."/>
            <person name="Tapia R."/>
            <person name="Chen A."/>
            <person name="Kyrpides N."/>
            <person name="Mavromatis K."/>
            <person name="Markowitz V."/>
            <person name="Szeto E."/>
            <person name="Ivanova N."/>
            <person name="Pagani I."/>
            <person name="Pati A."/>
            <person name="Goodwin L."/>
            <person name="Nordberg H.P."/>
            <person name="Cantor M.N."/>
            <person name="Hua S.X."/>
            <person name="Woyke T."/>
            <person name="Kerfeld C.A."/>
        </authorList>
    </citation>
    <scope>NUCLEOTIDE SEQUENCE [LARGE SCALE GENOMIC DNA]</scope>
    <source>
        <strain evidence="1 2">PCC 7417</strain>
    </source>
</reference>
<dbReference type="HOGENOM" id="CLU_3024578_0_0_3"/>
<dbReference type="eggNOG" id="ENOG5030NRF">
    <property type="taxonomic scope" value="Bacteria"/>
</dbReference>
<gene>
    <name evidence="1" type="ORF">Cylst_5819</name>
</gene>
<dbReference type="EMBL" id="CP003642">
    <property type="protein sequence ID" value="AFZ27805.1"/>
    <property type="molecule type" value="Genomic_DNA"/>
</dbReference>